<reference evidence="2" key="1">
    <citation type="submission" date="2022-10" db="EMBL/GenBank/DDBJ databases">
        <authorList>
            <person name="Wei X."/>
        </authorList>
    </citation>
    <scope>NUCLEOTIDE SEQUENCE</scope>
    <source>
        <strain evidence="2">SD2</strain>
    </source>
</reference>
<gene>
    <name evidence="2" type="ORF">OIE46_02415</name>
</gene>
<protein>
    <recommendedName>
        <fullName evidence="1">Smr domain-containing protein</fullName>
    </recommendedName>
</protein>
<proteinExistence type="predicted"/>
<dbReference type="Gene3D" id="3.30.1370.110">
    <property type="match status" value="1"/>
</dbReference>
<organism evidence="2 3">
    <name type="scientific">Mycoplasmopsis synoviae</name>
    <name type="common">Mycoplasma synoviae</name>
    <dbReference type="NCBI Taxonomy" id="2109"/>
    <lineage>
        <taxon>Bacteria</taxon>
        <taxon>Bacillati</taxon>
        <taxon>Mycoplasmatota</taxon>
        <taxon>Mycoplasmoidales</taxon>
        <taxon>Metamycoplasmataceae</taxon>
        <taxon>Mycoplasmopsis</taxon>
    </lineage>
</organism>
<dbReference type="EMBL" id="CP107525">
    <property type="protein sequence ID" value="UZW64218.1"/>
    <property type="molecule type" value="Genomic_DNA"/>
</dbReference>
<dbReference type="InterPro" id="IPR036063">
    <property type="entry name" value="Smr_dom_sf"/>
</dbReference>
<accession>A0AAX3EZQ0</accession>
<dbReference type="Pfam" id="PF01713">
    <property type="entry name" value="Smr"/>
    <property type="match status" value="1"/>
</dbReference>
<dbReference type="Proteomes" id="UP001164481">
    <property type="component" value="Chromosome"/>
</dbReference>
<evidence type="ECO:0000313" key="2">
    <source>
        <dbReference type="EMBL" id="UZW64218.1"/>
    </source>
</evidence>
<evidence type="ECO:0000259" key="1">
    <source>
        <dbReference type="Pfam" id="PF01713"/>
    </source>
</evidence>
<evidence type="ECO:0000313" key="3">
    <source>
        <dbReference type="Proteomes" id="UP001164481"/>
    </source>
</evidence>
<reference evidence="2" key="2">
    <citation type="submission" date="2022-11" db="EMBL/GenBank/DDBJ databases">
        <title>complete genomes of mycoplasma synoviae ZX313 strain and SD2 strain.</title>
        <authorList>
            <person name="Zhong Q."/>
        </authorList>
    </citation>
    <scope>NUCLEOTIDE SEQUENCE</scope>
    <source>
        <strain evidence="2">SD2</strain>
    </source>
</reference>
<sequence>MAKHFDFHGKTEEFVAAKLPNLIQENVLKNNETIVLISGRGTYAMKTHLENYLNEYEGISYSWDNRSNSFFVRKKEEKNTYQDDDSEDNFYKDYFDESNYFTPENSASNKDVEEIFQSFKFKK</sequence>
<feature type="domain" description="Smr" evidence="1">
    <location>
        <begin position="6"/>
        <end position="59"/>
    </location>
</feature>
<dbReference type="RefSeq" id="WP_154221327.1">
    <property type="nucleotide sequence ID" value="NZ_CP034544.1"/>
</dbReference>
<name>A0AAX3EZQ0_MYCSY</name>
<dbReference type="AlphaFoldDB" id="A0AAX3EZQ0"/>
<dbReference type="InterPro" id="IPR002625">
    <property type="entry name" value="Smr_dom"/>
</dbReference>